<dbReference type="PANTHER" id="PTHR10977">
    <property type="entry name" value="DIPHOSPHOMEVALONATE DECARBOXYLASE"/>
    <property type="match status" value="1"/>
</dbReference>
<gene>
    <name evidence="2" type="ORF">B296_00017466</name>
</gene>
<dbReference type="GO" id="GO:0005829">
    <property type="term" value="C:cytosol"/>
    <property type="evidence" value="ECO:0007669"/>
    <property type="project" value="TreeGrafter"/>
</dbReference>
<dbReference type="InterPro" id="IPR036554">
    <property type="entry name" value="GHMP_kinase_C_sf"/>
</dbReference>
<dbReference type="Gene3D" id="3.30.70.890">
    <property type="entry name" value="GHMP kinase, C-terminal domain"/>
    <property type="match status" value="1"/>
</dbReference>
<feature type="domain" description="Mvd1 C-terminal" evidence="1">
    <location>
        <begin position="2"/>
        <end position="102"/>
    </location>
</feature>
<comment type="caution">
    <text evidence="2">The sequence shown here is derived from an EMBL/GenBank/DDBJ whole genome shotgun (WGS) entry which is preliminary data.</text>
</comment>
<dbReference type="Proteomes" id="UP000287651">
    <property type="component" value="Unassembled WGS sequence"/>
</dbReference>
<dbReference type="Pfam" id="PF18376">
    <property type="entry name" value="MDD_C"/>
    <property type="match status" value="1"/>
</dbReference>
<dbReference type="EMBL" id="AMZH03000634">
    <property type="protein sequence ID" value="RRT82745.1"/>
    <property type="molecule type" value="Genomic_DNA"/>
</dbReference>
<sequence>MLKVAYTFDAGPNAVLIAPNRKSAGLLLQRLLFCFPPPADNELTSYVIGDKSILHEAGLQSMKDVEALPPPPESKVKYPSQKTPGEVSYFICTRLGSGPRVLADESLALLSPTTGLPK</sequence>
<dbReference type="AlphaFoldDB" id="A0A427B2P7"/>
<dbReference type="PANTHER" id="PTHR10977:SF3">
    <property type="entry name" value="DIPHOSPHOMEVALONATE DECARBOXYLASE"/>
    <property type="match status" value="1"/>
</dbReference>
<evidence type="ECO:0000313" key="2">
    <source>
        <dbReference type="EMBL" id="RRT82745.1"/>
    </source>
</evidence>
<accession>A0A427B2P7</accession>
<dbReference type="GO" id="GO:0019287">
    <property type="term" value="P:isopentenyl diphosphate biosynthetic process, mevalonate pathway"/>
    <property type="evidence" value="ECO:0007669"/>
    <property type="project" value="TreeGrafter"/>
</dbReference>
<evidence type="ECO:0000259" key="1">
    <source>
        <dbReference type="Pfam" id="PF18376"/>
    </source>
</evidence>
<dbReference type="InterPro" id="IPR041431">
    <property type="entry name" value="Mvd1_C"/>
</dbReference>
<name>A0A427B2P7_ENSVE</name>
<protein>
    <recommendedName>
        <fullName evidence="1">Mvd1 C-terminal domain-containing protein</fullName>
    </recommendedName>
</protein>
<proteinExistence type="predicted"/>
<evidence type="ECO:0000313" key="3">
    <source>
        <dbReference type="Proteomes" id="UP000287651"/>
    </source>
</evidence>
<organism evidence="2 3">
    <name type="scientific">Ensete ventricosum</name>
    <name type="common">Abyssinian banana</name>
    <name type="synonym">Musa ensete</name>
    <dbReference type="NCBI Taxonomy" id="4639"/>
    <lineage>
        <taxon>Eukaryota</taxon>
        <taxon>Viridiplantae</taxon>
        <taxon>Streptophyta</taxon>
        <taxon>Embryophyta</taxon>
        <taxon>Tracheophyta</taxon>
        <taxon>Spermatophyta</taxon>
        <taxon>Magnoliopsida</taxon>
        <taxon>Liliopsida</taxon>
        <taxon>Zingiberales</taxon>
        <taxon>Musaceae</taxon>
        <taxon>Ensete</taxon>
    </lineage>
</organism>
<reference evidence="2 3" key="1">
    <citation type="journal article" date="2014" name="Agronomy (Basel)">
        <title>A Draft Genome Sequence for Ensete ventricosum, the Drought-Tolerant Tree Against Hunger.</title>
        <authorList>
            <person name="Harrison J."/>
            <person name="Moore K.A."/>
            <person name="Paszkiewicz K."/>
            <person name="Jones T."/>
            <person name="Grant M."/>
            <person name="Ambacheew D."/>
            <person name="Muzemil S."/>
            <person name="Studholme D.J."/>
        </authorList>
    </citation>
    <scope>NUCLEOTIDE SEQUENCE [LARGE SCALE GENOMIC DNA]</scope>
</reference>
<dbReference type="GO" id="GO:0004163">
    <property type="term" value="F:diphosphomevalonate decarboxylase activity"/>
    <property type="evidence" value="ECO:0007669"/>
    <property type="project" value="TreeGrafter"/>
</dbReference>
<dbReference type="SUPFAM" id="SSF55060">
    <property type="entry name" value="GHMP Kinase, C-terminal domain"/>
    <property type="match status" value="1"/>
</dbReference>